<evidence type="ECO:0000256" key="5">
    <source>
        <dbReference type="ARBA" id="ARBA00022889"/>
    </source>
</evidence>
<feature type="domain" description="Cyclic nucleotide-binding" evidence="9">
    <location>
        <begin position="230"/>
        <end position="313"/>
    </location>
</feature>
<dbReference type="Proteomes" id="UP001054902">
    <property type="component" value="Unassembled WGS sequence"/>
</dbReference>
<keyword evidence="4" id="KW-0217">Developmental protein</keyword>
<dbReference type="Gene3D" id="2.60.120.10">
    <property type="entry name" value="Jelly Rolls"/>
    <property type="match status" value="1"/>
</dbReference>
<dbReference type="PANTHER" id="PTHR12101">
    <property type="entry name" value="POPEYE DOMAIN CONTAINING PROTEIN"/>
    <property type="match status" value="1"/>
</dbReference>
<evidence type="ECO:0000256" key="4">
    <source>
        <dbReference type="ARBA" id="ARBA00022473"/>
    </source>
</evidence>
<comment type="caution">
    <text evidence="10">The sequence shown here is derived from an EMBL/GenBank/DDBJ whole genome shotgun (WGS) entry which is preliminary data.</text>
</comment>
<evidence type="ECO:0000256" key="8">
    <source>
        <dbReference type="SAM" id="Phobius"/>
    </source>
</evidence>
<dbReference type="EMBL" id="BLLK01000020">
    <property type="protein sequence ID" value="GFH45470.1"/>
    <property type="molecule type" value="Genomic_DNA"/>
</dbReference>
<accession>A0AAD3H053</accession>
<protein>
    <recommendedName>
        <fullName evidence="9">Cyclic nucleotide-binding domain-containing protein</fullName>
    </recommendedName>
</protein>
<evidence type="ECO:0000256" key="2">
    <source>
        <dbReference type="ARBA" id="ARBA00004435"/>
    </source>
</evidence>
<keyword evidence="3" id="KW-0796">Tight junction</keyword>
<dbReference type="InterPro" id="IPR006916">
    <property type="entry name" value="POPDC1-3"/>
</dbReference>
<dbReference type="GO" id="GO:0005923">
    <property type="term" value="C:bicellular tight junction"/>
    <property type="evidence" value="ECO:0007669"/>
    <property type="project" value="UniProtKB-SubCell"/>
</dbReference>
<keyword evidence="11" id="KW-1185">Reference proteome</keyword>
<evidence type="ECO:0000313" key="11">
    <source>
        <dbReference type="Proteomes" id="UP001054902"/>
    </source>
</evidence>
<keyword evidence="6" id="KW-0965">Cell junction</keyword>
<evidence type="ECO:0000256" key="3">
    <source>
        <dbReference type="ARBA" id="ARBA00022427"/>
    </source>
</evidence>
<name>A0AAD3H053_9STRA</name>
<dbReference type="GO" id="GO:0016328">
    <property type="term" value="C:lateral plasma membrane"/>
    <property type="evidence" value="ECO:0007669"/>
    <property type="project" value="UniProtKB-SubCell"/>
</dbReference>
<keyword evidence="5" id="KW-0130">Cell adhesion</keyword>
<evidence type="ECO:0000256" key="7">
    <source>
        <dbReference type="ARBA" id="ARBA00023180"/>
    </source>
</evidence>
<gene>
    <name evidence="10" type="ORF">CTEN210_01944</name>
</gene>
<evidence type="ECO:0000259" key="9">
    <source>
        <dbReference type="PROSITE" id="PS50042"/>
    </source>
</evidence>
<dbReference type="GO" id="GO:0007155">
    <property type="term" value="P:cell adhesion"/>
    <property type="evidence" value="ECO:0007669"/>
    <property type="project" value="UniProtKB-KW"/>
</dbReference>
<dbReference type="CDD" id="cd00038">
    <property type="entry name" value="CAP_ED"/>
    <property type="match status" value="1"/>
</dbReference>
<dbReference type="InterPro" id="IPR018490">
    <property type="entry name" value="cNMP-bd_dom_sf"/>
</dbReference>
<keyword evidence="8" id="KW-1133">Transmembrane helix</keyword>
<dbReference type="AlphaFoldDB" id="A0AAD3H053"/>
<dbReference type="PROSITE" id="PS50042">
    <property type="entry name" value="CNMP_BINDING_3"/>
    <property type="match status" value="1"/>
</dbReference>
<evidence type="ECO:0000256" key="6">
    <source>
        <dbReference type="ARBA" id="ARBA00022949"/>
    </source>
</evidence>
<reference evidence="10 11" key="1">
    <citation type="journal article" date="2021" name="Sci. Rep.">
        <title>The genome of the diatom Chaetoceros tenuissimus carries an ancient integrated fragment of an extant virus.</title>
        <authorList>
            <person name="Hongo Y."/>
            <person name="Kimura K."/>
            <person name="Takaki Y."/>
            <person name="Yoshida Y."/>
            <person name="Baba S."/>
            <person name="Kobayashi G."/>
            <person name="Nagasaki K."/>
            <person name="Hano T."/>
            <person name="Tomaru Y."/>
        </authorList>
    </citation>
    <scope>NUCLEOTIDE SEQUENCE [LARGE SCALE GENOMIC DNA]</scope>
    <source>
        <strain evidence="10 11">NIES-3715</strain>
    </source>
</reference>
<comment type="subcellular location">
    <subcellularLocation>
        <location evidence="2">Cell junction</location>
        <location evidence="2">Tight junction</location>
    </subcellularLocation>
    <subcellularLocation>
        <location evidence="1">Lateral cell membrane</location>
    </subcellularLocation>
</comment>
<dbReference type="PANTHER" id="PTHR12101:SF17">
    <property type="entry name" value="BLOOD VESSEL EPICARDIAL SUBSTANCE"/>
    <property type="match status" value="1"/>
</dbReference>
<dbReference type="SUPFAM" id="SSF51206">
    <property type="entry name" value="cAMP-binding domain-like"/>
    <property type="match status" value="1"/>
</dbReference>
<dbReference type="InterPro" id="IPR014710">
    <property type="entry name" value="RmlC-like_jellyroll"/>
</dbReference>
<organism evidence="10 11">
    <name type="scientific">Chaetoceros tenuissimus</name>
    <dbReference type="NCBI Taxonomy" id="426638"/>
    <lineage>
        <taxon>Eukaryota</taxon>
        <taxon>Sar</taxon>
        <taxon>Stramenopiles</taxon>
        <taxon>Ochrophyta</taxon>
        <taxon>Bacillariophyta</taxon>
        <taxon>Coscinodiscophyceae</taxon>
        <taxon>Chaetocerotophycidae</taxon>
        <taxon>Chaetocerotales</taxon>
        <taxon>Chaetocerotaceae</taxon>
        <taxon>Chaetoceros</taxon>
    </lineage>
</organism>
<keyword evidence="7" id="KW-0325">Glycoprotein</keyword>
<feature type="transmembrane region" description="Helical" evidence="8">
    <location>
        <begin position="133"/>
        <end position="154"/>
    </location>
</feature>
<evidence type="ECO:0000256" key="1">
    <source>
        <dbReference type="ARBA" id="ARBA00004124"/>
    </source>
</evidence>
<dbReference type="GO" id="GO:0030552">
    <property type="term" value="F:cAMP binding"/>
    <property type="evidence" value="ECO:0007669"/>
    <property type="project" value="TreeGrafter"/>
</dbReference>
<evidence type="ECO:0000313" key="10">
    <source>
        <dbReference type="EMBL" id="GFH45470.1"/>
    </source>
</evidence>
<sequence length="470" mass="52461">MNCLKITFGQTRISRVHSTKLPQKVSFTSNSLLHQKVFPNINSQNLLYSTTKRPTGKYADRYNRRVIRRVIRNPQPLAKVQKKSKKWSKLLRSTGSPQNIIPKTIQPPPSIKPLIQPGAAPAQKKARRKFRQWLSENAGIIVLNFGSIASFLSFTRTDILELRLFSITGSLSSVVYFLSRPPPLVLGPILWSSVFASTNAYMVYHIYQERKGKPRQLTLEEENVYEEHFLPYALTPRQFEKLLNISKKRELERGEVLIQKGQQINKVYLTISGSVDAVTTMSRRVTAASSSKGNKDKLVGGDAGAWIGELAFLDYLASIDKQGGVLNTPPPSLSSLTEDATKDKPLATAATVEQGSKTKNEGKAVDLKPNDFLPKTSVTQNSILTYIATERSTMYEWDFDALADLMKTSSDFRSALTRSMTAAVVGKVVNMYISKVDADLPVWKKWLAGQSASDEHLENISAVKVHVSQE</sequence>
<keyword evidence="8" id="KW-0472">Membrane</keyword>
<proteinExistence type="predicted"/>
<dbReference type="InterPro" id="IPR000595">
    <property type="entry name" value="cNMP-bd_dom"/>
</dbReference>
<keyword evidence="8" id="KW-0812">Transmembrane</keyword>